<dbReference type="CDD" id="cd01026">
    <property type="entry name" value="TOPRIM_OLD"/>
    <property type="match status" value="1"/>
</dbReference>
<dbReference type="AlphaFoldDB" id="A0AAE4MKB6"/>
<sequence length="586" mass="67225">MYISEVNIKGFRNFENTTINLTNKTLIIGANDIGKTNFIYALRIIFDKSLNENDLELYDTDYNAYTEADEIEITVCLSGIVEDCLKSHFGGDIKDGKTYIRYKNNKKGNYQIYGGYDINLLELKQGRNYLKCICIEYVDTNRDLYSFIRRERAKLLATSKDNLNDSDFLNDQNSIEDIQKDLNEINEKVDNLNYIKNALSIVNDELNKLSVHNEDQNISFVAGKNDAKKMLDNLDLAYLSTDKSPLLLGGDGRNNQIFLATWSSKQKMQKSSAQVTIFAIEEPEAHLHPHQQRKLSKYLLDIFEEQVLITTHSPHIASNFRPDKIVRIYAKNKISCVAQGGCSKNLGMTFEDFGYRLNAITSELFFCNGVFLVEGPSEKMFYTALSQKIGIDIDRFNLSIISVEGISFKPYIKVCKALDIPFVMRTDNDIYFKDGTSKFSGLSRAVGIYNELISSSRQDPISQYWIENKSENEWNTSQIPPESLELNKTMREKLKTFNIFLSNTDLEYDLVESKLKLSLSIHYNEKDNNSIVKRMQKNKAENMLEYLEKHYDTLYILKNDDILLPLKKLVSLIAPEVHPLGVKANP</sequence>
<dbReference type="EMBL" id="JAWDKD010000020">
    <property type="protein sequence ID" value="MDV0447526.1"/>
    <property type="molecule type" value="Genomic_DNA"/>
</dbReference>
<dbReference type="InterPro" id="IPR022602">
    <property type="entry name" value="DUF2813"/>
</dbReference>
<dbReference type="PANTHER" id="PTHR43581">
    <property type="entry name" value="ATP/GTP PHOSPHATASE"/>
    <property type="match status" value="1"/>
</dbReference>
<dbReference type="SUPFAM" id="SSF52540">
    <property type="entry name" value="P-loop containing nucleoside triphosphate hydrolases"/>
    <property type="match status" value="1"/>
</dbReference>
<gene>
    <name evidence="3" type="ORF">MsAg5_14260</name>
</gene>
<proteinExistence type="predicted"/>
<organism evidence="3 4">
    <name type="scientific">Methanolapillus africanus</name>
    <dbReference type="NCBI Taxonomy" id="3028297"/>
    <lineage>
        <taxon>Archaea</taxon>
        <taxon>Methanobacteriati</taxon>
        <taxon>Methanobacteriota</taxon>
        <taxon>Stenosarchaea group</taxon>
        <taxon>Methanomicrobia</taxon>
        <taxon>Methanosarcinales</taxon>
        <taxon>Methanosarcinaceae</taxon>
        <taxon>Methanolapillus</taxon>
    </lineage>
</organism>
<dbReference type="InterPro" id="IPR051396">
    <property type="entry name" value="Bact_Antivir_Def_Nuclease"/>
</dbReference>
<accession>A0AAE4MKB6</accession>
<evidence type="ECO:0000259" key="1">
    <source>
        <dbReference type="Pfam" id="PF13175"/>
    </source>
</evidence>
<evidence type="ECO:0008006" key="5">
    <source>
        <dbReference type="Google" id="ProtNLM"/>
    </source>
</evidence>
<dbReference type="RefSeq" id="WP_338099965.1">
    <property type="nucleotide sequence ID" value="NZ_JAWDKD010000020.1"/>
</dbReference>
<feature type="domain" description="Endonuclease GajA/Old nuclease/RecF-like AAA" evidence="1">
    <location>
        <begin position="86"/>
        <end position="317"/>
    </location>
</feature>
<dbReference type="InterPro" id="IPR027417">
    <property type="entry name" value="P-loop_NTPase"/>
</dbReference>
<dbReference type="InterPro" id="IPR041685">
    <property type="entry name" value="AAA_GajA/Old/RecF-like"/>
</dbReference>
<protein>
    <recommendedName>
        <fullName evidence="5">ATP-dependent endonuclease</fullName>
    </recommendedName>
</protein>
<feature type="domain" description="OLD protein-like TOPRIM" evidence="2">
    <location>
        <begin position="365"/>
        <end position="429"/>
    </location>
</feature>
<dbReference type="Pfam" id="PF20469">
    <property type="entry name" value="OLD-like_TOPRIM"/>
    <property type="match status" value="1"/>
</dbReference>
<name>A0AAE4MKB6_9EURY</name>
<dbReference type="Pfam" id="PF13175">
    <property type="entry name" value="AAA_15"/>
    <property type="match status" value="1"/>
</dbReference>
<keyword evidence="4" id="KW-1185">Reference proteome</keyword>
<dbReference type="PANTHER" id="PTHR43581:SF4">
    <property type="entry name" value="ATP_GTP PHOSPHATASE"/>
    <property type="match status" value="1"/>
</dbReference>
<evidence type="ECO:0000313" key="4">
    <source>
        <dbReference type="Proteomes" id="UP001271789"/>
    </source>
</evidence>
<evidence type="ECO:0000259" key="2">
    <source>
        <dbReference type="Pfam" id="PF20469"/>
    </source>
</evidence>
<dbReference type="Pfam" id="PF11398">
    <property type="entry name" value="DUF2813"/>
    <property type="match status" value="1"/>
</dbReference>
<dbReference type="Gene3D" id="3.40.50.300">
    <property type="entry name" value="P-loop containing nucleotide triphosphate hydrolases"/>
    <property type="match status" value="1"/>
</dbReference>
<dbReference type="InterPro" id="IPR034139">
    <property type="entry name" value="TOPRIM_OLD"/>
</dbReference>
<evidence type="ECO:0000313" key="3">
    <source>
        <dbReference type="EMBL" id="MDV0447526.1"/>
    </source>
</evidence>
<reference evidence="3" key="1">
    <citation type="submission" date="2023-06" db="EMBL/GenBank/DDBJ databases">
        <title>Genome sequence of Methanosarcinaceae archaeon Ag5.</title>
        <authorList>
            <person name="Protasov E."/>
            <person name="Platt K."/>
            <person name="Poehlein A."/>
            <person name="Daniel R."/>
            <person name="Brune A."/>
        </authorList>
    </citation>
    <scope>NUCLEOTIDE SEQUENCE</scope>
    <source>
        <strain evidence="3">Ag5</strain>
    </source>
</reference>
<dbReference type="Proteomes" id="UP001271789">
    <property type="component" value="Unassembled WGS sequence"/>
</dbReference>
<comment type="caution">
    <text evidence="3">The sequence shown here is derived from an EMBL/GenBank/DDBJ whole genome shotgun (WGS) entry which is preliminary data.</text>
</comment>